<keyword evidence="2 3" id="KW-0732">Signal</keyword>
<comment type="similarity">
    <text evidence="1">Belongs to the leucine-binding protein family.</text>
</comment>
<feature type="signal peptide" evidence="3">
    <location>
        <begin position="1"/>
        <end position="24"/>
    </location>
</feature>
<accession>A0ABT9E0S5</accession>
<dbReference type="CDD" id="cd06343">
    <property type="entry name" value="PBP1_ABC_ligand_binding-like"/>
    <property type="match status" value="1"/>
</dbReference>
<evidence type="ECO:0000313" key="6">
    <source>
        <dbReference type="Proteomes" id="UP001243009"/>
    </source>
</evidence>
<dbReference type="Pfam" id="PF13458">
    <property type="entry name" value="Peripla_BP_6"/>
    <property type="match status" value="1"/>
</dbReference>
<sequence length="403" mass="44921">MILTRRHLLAAGAATLAAPSLARAQETPGVTATELRIGNTMPYSGPASAYGSIGRSHEAFFRMINDQGGIAGRKINFITYDDGYSPPKTVEQTRRLVEQDKVAFTFNQLGTASNSAILRYMNQRKVPHIFLSTGADKWGNYQDTPWTIGWQPSYRTEAQIYMKHLLEQRPNAKIGLLFQNDDFGKDYVNGVKDVLGARYDQMVRAVSHEATDPTIDSQVVTLQQAGCDVMVTATTPKFAAQTVRRVFDVGWRPAFHYLTNVSISVGTVMEPAGPEKGVGIITSAYLKDPTDPAWDEDKGMNEWRDFMRRYIPNGDMKDGSYPFAYGIAQTLMHVLEKCRGNFARDNIMKQVADIHDFVPATLIPGIKVATSATNFHPIRQMQLQRWTGQTWQRFGGVIEGANV</sequence>
<dbReference type="PANTHER" id="PTHR47235">
    <property type="entry name" value="BLR6548 PROTEIN"/>
    <property type="match status" value="1"/>
</dbReference>
<dbReference type="Gene3D" id="3.40.50.2300">
    <property type="match status" value="2"/>
</dbReference>
<dbReference type="PANTHER" id="PTHR47235:SF1">
    <property type="entry name" value="BLR6548 PROTEIN"/>
    <property type="match status" value="1"/>
</dbReference>
<proteinExistence type="inferred from homology"/>
<dbReference type="SUPFAM" id="SSF53822">
    <property type="entry name" value="Periplasmic binding protein-like I"/>
    <property type="match status" value="1"/>
</dbReference>
<gene>
    <name evidence="5" type="ORF">Q7A36_15525</name>
</gene>
<reference evidence="5 6" key="1">
    <citation type="submission" date="2023-08" db="EMBL/GenBank/DDBJ databases">
        <title>The draft genome sequence of Paracraurococcus sp. LOR1-02.</title>
        <authorList>
            <person name="Kingkaew E."/>
            <person name="Tanasupawat S."/>
        </authorList>
    </citation>
    <scope>NUCLEOTIDE SEQUENCE [LARGE SCALE GENOMIC DNA]</scope>
    <source>
        <strain evidence="5 6">LOR1-02</strain>
    </source>
</reference>
<protein>
    <submittedName>
        <fullName evidence="5">ABC transporter substrate-binding protein</fullName>
    </submittedName>
</protein>
<keyword evidence="6" id="KW-1185">Reference proteome</keyword>
<evidence type="ECO:0000256" key="2">
    <source>
        <dbReference type="ARBA" id="ARBA00022729"/>
    </source>
</evidence>
<dbReference type="InterPro" id="IPR006311">
    <property type="entry name" value="TAT_signal"/>
</dbReference>
<organism evidence="5 6">
    <name type="scientific">Paracraurococcus lichenis</name>
    <dbReference type="NCBI Taxonomy" id="3064888"/>
    <lineage>
        <taxon>Bacteria</taxon>
        <taxon>Pseudomonadati</taxon>
        <taxon>Pseudomonadota</taxon>
        <taxon>Alphaproteobacteria</taxon>
        <taxon>Acetobacterales</taxon>
        <taxon>Roseomonadaceae</taxon>
        <taxon>Paracraurococcus</taxon>
    </lineage>
</organism>
<feature type="chain" id="PRO_5046627757" evidence="3">
    <location>
        <begin position="25"/>
        <end position="403"/>
    </location>
</feature>
<name>A0ABT9E0S5_9PROT</name>
<evidence type="ECO:0000313" key="5">
    <source>
        <dbReference type="EMBL" id="MDO9709761.1"/>
    </source>
</evidence>
<dbReference type="PROSITE" id="PS51318">
    <property type="entry name" value="TAT"/>
    <property type="match status" value="1"/>
</dbReference>
<dbReference type="EMBL" id="JAUTWS010000013">
    <property type="protein sequence ID" value="MDO9709761.1"/>
    <property type="molecule type" value="Genomic_DNA"/>
</dbReference>
<dbReference type="Proteomes" id="UP001243009">
    <property type="component" value="Unassembled WGS sequence"/>
</dbReference>
<dbReference type="InterPro" id="IPR028081">
    <property type="entry name" value="Leu-bd"/>
</dbReference>
<evidence type="ECO:0000256" key="1">
    <source>
        <dbReference type="ARBA" id="ARBA00010062"/>
    </source>
</evidence>
<dbReference type="InterPro" id="IPR028082">
    <property type="entry name" value="Peripla_BP_I"/>
</dbReference>
<dbReference type="RefSeq" id="WP_305104628.1">
    <property type="nucleotide sequence ID" value="NZ_JAUTWS010000013.1"/>
</dbReference>
<comment type="caution">
    <text evidence="5">The sequence shown here is derived from an EMBL/GenBank/DDBJ whole genome shotgun (WGS) entry which is preliminary data.</text>
</comment>
<feature type="domain" description="Leucine-binding protein" evidence="4">
    <location>
        <begin position="35"/>
        <end position="387"/>
    </location>
</feature>
<evidence type="ECO:0000259" key="4">
    <source>
        <dbReference type="Pfam" id="PF13458"/>
    </source>
</evidence>
<evidence type="ECO:0000256" key="3">
    <source>
        <dbReference type="SAM" id="SignalP"/>
    </source>
</evidence>